<gene>
    <name evidence="2" type="ORF">GB864_03895</name>
</gene>
<dbReference type="Proteomes" id="UP000438182">
    <property type="component" value="Unassembled WGS sequence"/>
</dbReference>
<reference evidence="2 3" key="1">
    <citation type="submission" date="2019-12" db="EMBL/GenBank/DDBJ databases">
        <authorList>
            <person name="Kim Y.S."/>
        </authorList>
    </citation>
    <scope>NUCLEOTIDE SEQUENCE [LARGE SCALE GENOMIC DNA]</scope>
    <source>
        <strain evidence="2 3">MMS17-SY077</strain>
    </source>
</reference>
<dbReference type="GO" id="GO:0030246">
    <property type="term" value="F:carbohydrate binding"/>
    <property type="evidence" value="ECO:0007669"/>
    <property type="project" value="InterPro"/>
</dbReference>
<dbReference type="Gene3D" id="2.60.40.2700">
    <property type="match status" value="8"/>
</dbReference>
<proteinExistence type="predicted"/>
<accession>A0A6I4NTB0</accession>
<evidence type="ECO:0000256" key="1">
    <source>
        <dbReference type="SAM" id="SignalP"/>
    </source>
</evidence>
<dbReference type="PANTHER" id="PTHR31149:SF11">
    <property type="entry name" value="187-KDA MICROTUBULE-ASSOCIATED PROTEIN AIR9"/>
    <property type="match status" value="1"/>
</dbReference>
<evidence type="ECO:0000313" key="3">
    <source>
        <dbReference type="Proteomes" id="UP000438182"/>
    </source>
</evidence>
<dbReference type="InterPro" id="IPR013784">
    <property type="entry name" value="Carb-bd-like_fold"/>
</dbReference>
<protein>
    <recommendedName>
        <fullName evidence="4">Alpha-amylase</fullName>
    </recommendedName>
</protein>
<name>A0A6I4NTB0_9MICO</name>
<sequence length="918" mass="91864">MPAVLRRARPVAFVSVTVSAAVLASLLTTTPSFGEDGVVATAAPSLAGIVVDPASQPAENVCISVDTAVDGVWMPVGLPEPVRTDATGAYAIEGLADGEYAVSAEPCDLPAESVRTWAPSGIESPAVGDGVVVIDGSAAESADIALRPVGLVATSAPAIVGAAVVGALLEVTTGSWNLSGIEFTTQWTRDGAPIEGATGTGYTPSTADLGRTVGATVTAGRAGWTTATASADGVVVGEGDGVPFEVSITGTAIVGGALTVVLPSDLGEADFQWYRDGIAVEGRTFAEYPVGDDDAGAVLSVAVTATTAGHTAYTATAASGVVSGGMFTSKPKPVVAGTAKGGEILTVAVGSWLPAPASVAVQWLRNGIEIPGATASSYRLTQSDVNAAVSVRATASRAGYETASTTSSTIKAAMGSFTSARPTVSGSVKVGSTLTAVPGAWKPSGAKFTYVWKRNGATIAKAVAGTYRLTAADLGAKITVVVTAGLSGVTTASVTSSATAAVAKGTISAPPPTISGTVAVGRTVTAKPGTWSPAATFTYQWKRDGVAISGATRSTYVLTAADRAHQLTVVVAGSASAYNTLTKASGSITVAAGTFSAPVPTISGTRAVGRTVTAVPGNWSPAATYRYQWLRNGATISGATKSTYVLTASDLSASISVVVTGARTGYSSKAVTSARTSPVAPGTFSAPSPTITGTRAVGQTLTAVSGTWSPAASLRYQWFRSGAAISGATKSTYVLAAADLGTMISVHVTGTKTGYTTLDKASARTGSIVPGTLSLTARISGSAKFGGTLSAVAAATSGTTLTYRWYRNGAAISGATGRTYVVGSSDVGKRLHVVVTGSKTGYSTKSAASAQTAAVPPPARTTAIPGTWNCPSWAPIKGNESSMIYHLPGQSFYTRTNPEACFSSESAAIAAGYRKSKV</sequence>
<dbReference type="PANTHER" id="PTHR31149">
    <property type="entry name" value="EXPRESSED PROTEIN"/>
    <property type="match status" value="1"/>
</dbReference>
<evidence type="ECO:0000313" key="2">
    <source>
        <dbReference type="EMBL" id="MWB97696.1"/>
    </source>
</evidence>
<dbReference type="SUPFAM" id="SSF49452">
    <property type="entry name" value="Starch-binding domain-like"/>
    <property type="match status" value="1"/>
</dbReference>
<feature type="chain" id="PRO_5026135119" description="Alpha-amylase" evidence="1">
    <location>
        <begin position="35"/>
        <end position="918"/>
    </location>
</feature>
<evidence type="ECO:0008006" key="4">
    <source>
        <dbReference type="Google" id="ProtNLM"/>
    </source>
</evidence>
<comment type="caution">
    <text evidence="2">The sequence shown here is derived from an EMBL/GenBank/DDBJ whole genome shotgun (WGS) entry which is preliminary data.</text>
</comment>
<keyword evidence="3" id="KW-1185">Reference proteome</keyword>
<dbReference type="RefSeq" id="WP_160423036.1">
    <property type="nucleotide sequence ID" value="NZ_WSTA01000010.1"/>
</dbReference>
<dbReference type="EMBL" id="WSTA01000010">
    <property type="protein sequence ID" value="MWB97696.1"/>
    <property type="molecule type" value="Genomic_DNA"/>
</dbReference>
<organism evidence="2 3">
    <name type="scientific">Agromyces seonyuensis</name>
    <dbReference type="NCBI Taxonomy" id="2662446"/>
    <lineage>
        <taxon>Bacteria</taxon>
        <taxon>Bacillati</taxon>
        <taxon>Actinomycetota</taxon>
        <taxon>Actinomycetes</taxon>
        <taxon>Micrococcales</taxon>
        <taxon>Microbacteriaceae</taxon>
        <taxon>Agromyces</taxon>
    </lineage>
</organism>
<keyword evidence="1" id="KW-0732">Signal</keyword>
<feature type="signal peptide" evidence="1">
    <location>
        <begin position="1"/>
        <end position="34"/>
    </location>
</feature>
<dbReference type="AlphaFoldDB" id="A0A6I4NTB0"/>